<dbReference type="Gene3D" id="3.40.50.970">
    <property type="match status" value="1"/>
</dbReference>
<dbReference type="InterPro" id="IPR051457">
    <property type="entry name" value="2-oxoacid:Fd_oxidoreductase"/>
</dbReference>
<feature type="domain" description="Thiamine pyrophosphate enzyme TPP-binding" evidence="2">
    <location>
        <begin position="66"/>
        <end position="214"/>
    </location>
</feature>
<protein>
    <submittedName>
        <fullName evidence="3">2-oxoacid:ferredoxin oxidoreductase subunit beta</fullName>
    </submittedName>
</protein>
<dbReference type="SUPFAM" id="SSF52518">
    <property type="entry name" value="Thiamin diphosphate-binding fold (THDP-binding)"/>
    <property type="match status" value="1"/>
</dbReference>
<evidence type="ECO:0000259" key="2">
    <source>
        <dbReference type="Pfam" id="PF02775"/>
    </source>
</evidence>
<keyword evidence="1" id="KW-0560">Oxidoreductase</keyword>
<dbReference type="PANTHER" id="PTHR48084">
    <property type="entry name" value="2-OXOGLUTARATE OXIDOREDUCTASE SUBUNIT KORB-RELATED"/>
    <property type="match status" value="1"/>
</dbReference>
<dbReference type="EMBL" id="VBAK01000090">
    <property type="protein sequence ID" value="TMI91540.1"/>
    <property type="molecule type" value="Genomic_DNA"/>
</dbReference>
<dbReference type="Pfam" id="PF02775">
    <property type="entry name" value="TPP_enzyme_C"/>
    <property type="match status" value="1"/>
</dbReference>
<dbReference type="Proteomes" id="UP000318509">
    <property type="component" value="Unassembled WGS sequence"/>
</dbReference>
<evidence type="ECO:0000313" key="4">
    <source>
        <dbReference type="Proteomes" id="UP000318509"/>
    </source>
</evidence>
<proteinExistence type="predicted"/>
<sequence>MTFIAKPKVAHPSLPKNSLGLTRRDYEGALSTLCAGCGHDSITAAIVEASWALALEPQNVVKLSGIGCSSKTTAYFVSGGHGFNSVHGRMPSIAMGANAANRSLTYIGVSGDGDTLSIGLGQFCHAIRRNLNMLYIIENNGVYGLTKGQFSASADVGTRAKKGETNFQPPIDPVLLAMTLGASFVARSFSGDRGQLVPLIQAGLKHQGFALIDVLSPCVTFNDHEGSTKSYAYTREHYEPAVHADFVPLEREITASYKEGETLPVVMHDGSRIVLRKLDGAYDPTNRVTAAAVIQERMKAGEYLTGLLLVDEGAQREFHEINGTPDVPLNSVPYEALSPGAKALEKVLARYR</sequence>
<evidence type="ECO:0000256" key="1">
    <source>
        <dbReference type="ARBA" id="ARBA00023002"/>
    </source>
</evidence>
<gene>
    <name evidence="3" type="ORF">E6H00_03800</name>
</gene>
<evidence type="ECO:0000313" key="3">
    <source>
        <dbReference type="EMBL" id="TMI91540.1"/>
    </source>
</evidence>
<dbReference type="PANTHER" id="PTHR48084:SF5">
    <property type="entry name" value="BLR6744 PROTEIN"/>
    <property type="match status" value="1"/>
</dbReference>
<dbReference type="InterPro" id="IPR029061">
    <property type="entry name" value="THDP-binding"/>
</dbReference>
<reference evidence="3 4" key="1">
    <citation type="journal article" date="2019" name="Nat. Microbiol.">
        <title>Mediterranean grassland soil C-N compound turnover is dependent on rainfall and depth, and is mediated by genomically divergent microorganisms.</title>
        <authorList>
            <person name="Diamond S."/>
            <person name="Andeer P.F."/>
            <person name="Li Z."/>
            <person name="Crits-Christoph A."/>
            <person name="Burstein D."/>
            <person name="Anantharaman K."/>
            <person name="Lane K.R."/>
            <person name="Thomas B.C."/>
            <person name="Pan C."/>
            <person name="Northen T.R."/>
            <person name="Banfield J.F."/>
        </authorList>
    </citation>
    <scope>NUCLEOTIDE SEQUENCE [LARGE SCALE GENOMIC DNA]</scope>
    <source>
        <strain evidence="3">NP_3</strain>
    </source>
</reference>
<dbReference type="GO" id="GO:0045333">
    <property type="term" value="P:cellular respiration"/>
    <property type="evidence" value="ECO:0007669"/>
    <property type="project" value="UniProtKB-ARBA"/>
</dbReference>
<accession>A0A537K719</accession>
<dbReference type="InterPro" id="IPR011766">
    <property type="entry name" value="TPP_enzyme_TPP-bd"/>
</dbReference>
<dbReference type="CDD" id="cd03375">
    <property type="entry name" value="TPP_OGFOR"/>
    <property type="match status" value="1"/>
</dbReference>
<dbReference type="GO" id="GO:0016625">
    <property type="term" value="F:oxidoreductase activity, acting on the aldehyde or oxo group of donors, iron-sulfur protein as acceptor"/>
    <property type="evidence" value="ECO:0007669"/>
    <property type="project" value="UniProtKB-ARBA"/>
</dbReference>
<name>A0A537K719_9BACT</name>
<dbReference type="GO" id="GO:0030976">
    <property type="term" value="F:thiamine pyrophosphate binding"/>
    <property type="evidence" value="ECO:0007669"/>
    <property type="project" value="InterPro"/>
</dbReference>
<dbReference type="AlphaFoldDB" id="A0A537K719"/>
<organism evidence="3 4">
    <name type="scientific">Candidatus Segetimicrobium genomatis</name>
    <dbReference type="NCBI Taxonomy" id="2569760"/>
    <lineage>
        <taxon>Bacteria</taxon>
        <taxon>Bacillati</taxon>
        <taxon>Candidatus Sysuimicrobiota</taxon>
        <taxon>Candidatus Sysuimicrobiia</taxon>
        <taxon>Candidatus Sysuimicrobiales</taxon>
        <taxon>Candidatus Segetimicrobiaceae</taxon>
        <taxon>Candidatus Segetimicrobium</taxon>
    </lineage>
</organism>
<comment type="caution">
    <text evidence="3">The sequence shown here is derived from an EMBL/GenBank/DDBJ whole genome shotgun (WGS) entry which is preliminary data.</text>
</comment>